<organism evidence="2 3">
    <name type="scientific">Asticcacaulis aquaticus</name>
    <dbReference type="NCBI Taxonomy" id="2984212"/>
    <lineage>
        <taxon>Bacteria</taxon>
        <taxon>Pseudomonadati</taxon>
        <taxon>Pseudomonadota</taxon>
        <taxon>Alphaproteobacteria</taxon>
        <taxon>Caulobacterales</taxon>
        <taxon>Caulobacteraceae</taxon>
        <taxon>Asticcacaulis</taxon>
    </lineage>
</organism>
<keyword evidence="3" id="KW-1185">Reference proteome</keyword>
<feature type="compositionally biased region" description="Basic and acidic residues" evidence="1">
    <location>
        <begin position="46"/>
        <end position="56"/>
    </location>
</feature>
<proteinExistence type="predicted"/>
<sequence length="81" mass="9188">MSTPVSPAIKADETKTDTADVREHFKRDRPHEGKPGQPYGDETEARDERHKPHTDQGRGLSNDRYTKSDSDQPKVSRNTAR</sequence>
<comment type="caution">
    <text evidence="2">The sequence shown here is derived from an EMBL/GenBank/DDBJ whole genome shotgun (WGS) entry which is preliminary data.</text>
</comment>
<dbReference type="Proteomes" id="UP001214854">
    <property type="component" value="Unassembled WGS sequence"/>
</dbReference>
<feature type="compositionally biased region" description="Basic and acidic residues" evidence="1">
    <location>
        <begin position="64"/>
        <end position="74"/>
    </location>
</feature>
<feature type="region of interest" description="Disordered" evidence="1">
    <location>
        <begin position="1"/>
        <end position="81"/>
    </location>
</feature>
<reference evidence="2 3" key="1">
    <citation type="submission" date="2023-01" db="EMBL/GenBank/DDBJ databases">
        <title>Novel species of the genus Asticcacaulis isolated from rivers.</title>
        <authorList>
            <person name="Lu H."/>
        </authorList>
    </citation>
    <scope>NUCLEOTIDE SEQUENCE [LARGE SCALE GENOMIC DNA]</scope>
    <source>
        <strain evidence="2 3">BYS171W</strain>
    </source>
</reference>
<name>A0ABT5HQX3_9CAUL</name>
<feature type="compositionally biased region" description="Basic and acidic residues" evidence="1">
    <location>
        <begin position="10"/>
        <end position="34"/>
    </location>
</feature>
<dbReference type="EMBL" id="JAQQKX010000002">
    <property type="protein sequence ID" value="MDC7682342.1"/>
    <property type="molecule type" value="Genomic_DNA"/>
</dbReference>
<gene>
    <name evidence="2" type="ORF">PQU92_03590</name>
</gene>
<evidence type="ECO:0000313" key="2">
    <source>
        <dbReference type="EMBL" id="MDC7682342.1"/>
    </source>
</evidence>
<dbReference type="RefSeq" id="WP_272746835.1">
    <property type="nucleotide sequence ID" value="NZ_JAQQKX010000002.1"/>
</dbReference>
<evidence type="ECO:0000313" key="3">
    <source>
        <dbReference type="Proteomes" id="UP001214854"/>
    </source>
</evidence>
<evidence type="ECO:0000256" key="1">
    <source>
        <dbReference type="SAM" id="MobiDB-lite"/>
    </source>
</evidence>
<protein>
    <submittedName>
        <fullName evidence="2">Uncharacterized protein</fullName>
    </submittedName>
</protein>
<accession>A0ABT5HQX3</accession>